<dbReference type="InterPro" id="IPR036390">
    <property type="entry name" value="WH_DNA-bd_sf"/>
</dbReference>
<dbReference type="Pfam" id="PF01978">
    <property type="entry name" value="TrmB"/>
    <property type="match status" value="1"/>
</dbReference>
<reference evidence="2 3" key="1">
    <citation type="submission" date="2019-09" db="EMBL/GenBank/DDBJ databases">
        <title>Screening of Novel Bioactive Compounds from Soil-Associated.</title>
        <authorList>
            <person name="Gong X."/>
        </authorList>
    </citation>
    <scope>NUCLEOTIDE SEQUENCE [LARGE SCALE GENOMIC DNA]</scope>
    <source>
        <strain evidence="2 3">Gxj-6</strain>
    </source>
</reference>
<dbReference type="AlphaFoldDB" id="A0A5J5KD53"/>
<feature type="domain" description="HTH luxR-type" evidence="1">
    <location>
        <begin position="265"/>
        <end position="332"/>
    </location>
</feature>
<name>A0A5J5KD53_9ACTN</name>
<evidence type="ECO:0000313" key="2">
    <source>
        <dbReference type="EMBL" id="KAA9381778.1"/>
    </source>
</evidence>
<dbReference type="RefSeq" id="WP_150930767.1">
    <property type="nucleotide sequence ID" value="NZ_VYTZ01000001.1"/>
</dbReference>
<dbReference type="Proteomes" id="UP000327011">
    <property type="component" value="Unassembled WGS sequence"/>
</dbReference>
<protein>
    <submittedName>
        <fullName evidence="2">LuxR family transcriptional regulator</fullName>
    </submittedName>
</protein>
<dbReference type="CDD" id="cd06170">
    <property type="entry name" value="LuxR_C_like"/>
    <property type="match status" value="1"/>
</dbReference>
<dbReference type="SMART" id="SM00421">
    <property type="entry name" value="HTH_LUXR"/>
    <property type="match status" value="1"/>
</dbReference>
<evidence type="ECO:0000259" key="1">
    <source>
        <dbReference type="PROSITE" id="PS50043"/>
    </source>
</evidence>
<comment type="caution">
    <text evidence="2">The sequence shown here is derived from an EMBL/GenBank/DDBJ whole genome shotgun (WGS) entry which is preliminary data.</text>
</comment>
<proteinExistence type="predicted"/>
<dbReference type="Pfam" id="PF00196">
    <property type="entry name" value="GerE"/>
    <property type="match status" value="1"/>
</dbReference>
<dbReference type="InterPro" id="IPR002831">
    <property type="entry name" value="Tscrpt_reg_TrmB_N"/>
</dbReference>
<organism evidence="2 3">
    <name type="scientific">Microbispora cellulosiformans</name>
    <dbReference type="NCBI Taxonomy" id="2614688"/>
    <lineage>
        <taxon>Bacteria</taxon>
        <taxon>Bacillati</taxon>
        <taxon>Actinomycetota</taxon>
        <taxon>Actinomycetes</taxon>
        <taxon>Streptosporangiales</taxon>
        <taxon>Streptosporangiaceae</taxon>
        <taxon>Microbispora</taxon>
    </lineage>
</organism>
<gene>
    <name evidence="2" type="ORF">F5972_02870</name>
</gene>
<dbReference type="EMBL" id="VYTZ01000001">
    <property type="protein sequence ID" value="KAA9381778.1"/>
    <property type="molecule type" value="Genomic_DNA"/>
</dbReference>
<dbReference type="InterPro" id="IPR000792">
    <property type="entry name" value="Tscrpt_reg_LuxR_C"/>
</dbReference>
<dbReference type="SUPFAM" id="SSF46894">
    <property type="entry name" value="C-terminal effector domain of the bipartite response regulators"/>
    <property type="match status" value="1"/>
</dbReference>
<evidence type="ECO:0000313" key="3">
    <source>
        <dbReference type="Proteomes" id="UP000327011"/>
    </source>
</evidence>
<dbReference type="InterPro" id="IPR016032">
    <property type="entry name" value="Sig_transdc_resp-reg_C-effctor"/>
</dbReference>
<dbReference type="InterPro" id="IPR036388">
    <property type="entry name" value="WH-like_DNA-bd_sf"/>
</dbReference>
<dbReference type="PROSITE" id="PS50043">
    <property type="entry name" value="HTH_LUXR_2"/>
    <property type="match status" value="1"/>
</dbReference>
<accession>A0A5J5KD53</accession>
<dbReference type="GO" id="GO:0003677">
    <property type="term" value="F:DNA binding"/>
    <property type="evidence" value="ECO:0007669"/>
    <property type="project" value="InterPro"/>
</dbReference>
<dbReference type="InterPro" id="IPR051797">
    <property type="entry name" value="TrmB-like"/>
</dbReference>
<dbReference type="PANTHER" id="PTHR34293:SF1">
    <property type="entry name" value="HTH-TYPE TRANSCRIPTIONAL REGULATOR TRMBL2"/>
    <property type="match status" value="1"/>
</dbReference>
<dbReference type="GO" id="GO:0006355">
    <property type="term" value="P:regulation of DNA-templated transcription"/>
    <property type="evidence" value="ECO:0007669"/>
    <property type="project" value="InterPro"/>
</dbReference>
<dbReference type="SUPFAM" id="SSF46785">
    <property type="entry name" value="Winged helix' DNA-binding domain"/>
    <property type="match status" value="1"/>
</dbReference>
<keyword evidence="3" id="KW-1185">Reference proteome</keyword>
<dbReference type="PANTHER" id="PTHR34293">
    <property type="entry name" value="HTH-TYPE TRANSCRIPTIONAL REGULATOR TRMBL2"/>
    <property type="match status" value="1"/>
</dbReference>
<sequence>MSTTGNAVPRTGPFESLGLSPGQAALYAAALRLHRATPAELAEAVDRPAADVLDALDSLVRLGAVDRRREEVVARHPAEVIGRLVAERLDRMARESRRLDEMITAAGRLARHYDTGRDWRGGGLPVERVSGAGALYEGVIGHALQAPPADLVMAVPDHRTVVRFANTHSAQWIRAAADGVVRLRAIVPHTALSSPAVREMYERFTAAGANLRALDEVPSWFLALGDGTAWLPVQWGVPLPDNAYNCCVVHAPAAAGALRALFGELWARAAPISPHSGARQVLRLAAQGLSDDAVARRLGVSVRTVRARFAEAMAELGAQSRFHAGVEAARRGWL</sequence>
<dbReference type="Gene3D" id="1.10.10.10">
    <property type="entry name" value="Winged helix-like DNA-binding domain superfamily/Winged helix DNA-binding domain"/>
    <property type="match status" value="2"/>
</dbReference>